<sequence>MFKYATTRLTTTAVLSVSSKIASSSSKSISFSTIKSGCSISSSSSTTTSPLLSSSSSSPLLSSSSSTNTSSISSSSGASRGLILNSNGIGKFLTGLNIFCFDDGS</sequence>
<gene>
    <name evidence="2" type="ORF">DFA_06628</name>
</gene>
<reference evidence="3" key="1">
    <citation type="journal article" date="2011" name="Genome Res.">
        <title>Phylogeny-wide analysis of social amoeba genomes highlights ancient origins for complex intercellular communication.</title>
        <authorList>
            <person name="Heidel A.J."/>
            <person name="Lawal H.M."/>
            <person name="Felder M."/>
            <person name="Schilde C."/>
            <person name="Helps N.R."/>
            <person name="Tunggal B."/>
            <person name="Rivero F."/>
            <person name="John U."/>
            <person name="Schleicher M."/>
            <person name="Eichinger L."/>
            <person name="Platzer M."/>
            <person name="Noegel A.A."/>
            <person name="Schaap P."/>
            <person name="Gloeckner G."/>
        </authorList>
    </citation>
    <scope>NUCLEOTIDE SEQUENCE [LARGE SCALE GENOMIC DNA]</scope>
    <source>
        <strain evidence="3">SH3</strain>
    </source>
</reference>
<dbReference type="Proteomes" id="UP000007797">
    <property type="component" value="Unassembled WGS sequence"/>
</dbReference>
<dbReference type="AlphaFoldDB" id="F4Q1U2"/>
<dbReference type="RefSeq" id="XP_004356854.1">
    <property type="nucleotide sequence ID" value="XM_004356801.1"/>
</dbReference>
<dbReference type="KEGG" id="dfa:DFA_06628"/>
<protein>
    <submittedName>
        <fullName evidence="2">Uncharacterized protein</fullName>
    </submittedName>
</protein>
<name>F4Q1U2_CACFS</name>
<evidence type="ECO:0000313" key="3">
    <source>
        <dbReference type="Proteomes" id="UP000007797"/>
    </source>
</evidence>
<dbReference type="EMBL" id="GL883020">
    <property type="protein sequence ID" value="EGG17962.1"/>
    <property type="molecule type" value="Genomic_DNA"/>
</dbReference>
<evidence type="ECO:0000256" key="1">
    <source>
        <dbReference type="SAM" id="MobiDB-lite"/>
    </source>
</evidence>
<organism evidence="2 3">
    <name type="scientific">Cavenderia fasciculata</name>
    <name type="common">Slime mold</name>
    <name type="synonym">Dictyostelium fasciculatum</name>
    <dbReference type="NCBI Taxonomy" id="261658"/>
    <lineage>
        <taxon>Eukaryota</taxon>
        <taxon>Amoebozoa</taxon>
        <taxon>Evosea</taxon>
        <taxon>Eumycetozoa</taxon>
        <taxon>Dictyostelia</taxon>
        <taxon>Acytosteliales</taxon>
        <taxon>Cavenderiaceae</taxon>
        <taxon>Cavenderia</taxon>
    </lineage>
</organism>
<dbReference type="GeneID" id="14870011"/>
<evidence type="ECO:0000313" key="2">
    <source>
        <dbReference type="EMBL" id="EGG17962.1"/>
    </source>
</evidence>
<accession>F4Q1U2</accession>
<proteinExistence type="predicted"/>
<keyword evidence="3" id="KW-1185">Reference proteome</keyword>
<feature type="region of interest" description="Disordered" evidence="1">
    <location>
        <begin position="20"/>
        <end position="80"/>
    </location>
</feature>